<accession>A0AAD6IHQ3</accession>
<sequence>MYKPPTYGRPISRHTVAGSRPHLRADSWSGQQFDCIYIGISGLLETSRPKIAIVIRDAAYLVDYLEYEFGYHEVPVPGSAICDSVIVELERYSKTYLDKIAGVAFPKEIHDRIPNLCSRLWMELDCFPLALDQYQRVRQRSDHGNLATFRGWSEKSLDEQADSMARKCIRYPWLPISIVSWILMHLSLFGVDNIPHFDIGVGGSVEIDNAFHAHIASARDFENSVTPETWSLAQHYASDLKERGVKIAIFSATPQNTASANTKSALLRLSHCLGTSIRWYVPDPSPKVSRVVEKMQKMLEGISRPENHLTTDEELQLLNWVYENAQHHWLRSNGPLRQAQDGGADVVIVDDPILSVLALISKQHDPKRPVIFHSRINMPIDPAVSGGLAKTEVFDFIWRTLQHADILACQALSTLESRLIPGNKVGYMLATVDKFDGLNKDMNDFDLAFYGRQFNASCRETGTTIIDYPDDEYMLLQMPHRPSLKPTLSALEAYREFCTLMKTSSAPRLPKLLLYGHQLNDHANKEVYDAVATHITLHMNDLVGQISIKQVRPPDQIWNTLLSKATLVILLSDVESFEEGFLEAVQKGKPVITTQPLGPYCCLVENDPNIFTVEITDANSMAEDLFKIWTDSKLKPKLNISAPNKTWDEVTTVGNAVNWLFLASELSKGKNLEPNGEYIYQLAKRGKTKANQT</sequence>
<protein>
    <submittedName>
        <fullName evidence="2">Heat shock trehalose synthase</fullName>
    </submittedName>
</protein>
<dbReference type="EMBL" id="JAQJZL010000003">
    <property type="protein sequence ID" value="KAJ6048189.1"/>
    <property type="molecule type" value="Genomic_DNA"/>
</dbReference>
<evidence type="ECO:0000259" key="1">
    <source>
        <dbReference type="Pfam" id="PF21269"/>
    </source>
</evidence>
<dbReference type="AlphaFoldDB" id="A0AAD6IHQ3"/>
<dbReference type="InterPro" id="IPR049438">
    <property type="entry name" value="TreT_GT1"/>
</dbReference>
<reference evidence="2" key="2">
    <citation type="submission" date="2023-01" db="EMBL/GenBank/DDBJ databases">
        <authorList>
            <person name="Petersen C."/>
        </authorList>
    </citation>
    <scope>NUCLEOTIDE SEQUENCE</scope>
    <source>
        <strain evidence="2">IBT 15450</strain>
    </source>
</reference>
<gene>
    <name evidence="2" type="ORF">N7460_004336</name>
</gene>
<proteinExistence type="predicted"/>
<comment type="caution">
    <text evidence="2">The sequence shown here is derived from an EMBL/GenBank/DDBJ whole genome shotgun (WGS) entry which is preliminary data.</text>
</comment>
<dbReference type="Gene3D" id="3.40.50.2000">
    <property type="entry name" value="Glycogen Phosphorylase B"/>
    <property type="match status" value="2"/>
</dbReference>
<dbReference type="PANTHER" id="PTHR47779:SF2">
    <property type="entry name" value="SHOCK TREHALOSE SYNTHASE, PUTATIVE (AFU_ORTHOLOGUE AFUA_5G14780)-RELATED"/>
    <property type="match status" value="1"/>
</dbReference>
<dbReference type="Proteomes" id="UP001219568">
    <property type="component" value="Unassembled WGS sequence"/>
</dbReference>
<evidence type="ECO:0000313" key="3">
    <source>
        <dbReference type="Proteomes" id="UP001219568"/>
    </source>
</evidence>
<dbReference type="PANTHER" id="PTHR47779">
    <property type="entry name" value="SYNTHASE (CCG-9), PUTATIVE (AFU_ORTHOLOGUE AFUA_3G12100)-RELATED"/>
    <property type="match status" value="1"/>
</dbReference>
<evidence type="ECO:0000313" key="2">
    <source>
        <dbReference type="EMBL" id="KAJ6048189.1"/>
    </source>
</evidence>
<reference evidence="2" key="1">
    <citation type="journal article" date="2023" name="IMA Fungus">
        <title>Comparative genomic study of the Penicillium genus elucidates a diverse pangenome and 15 lateral gene transfer events.</title>
        <authorList>
            <person name="Petersen C."/>
            <person name="Sorensen T."/>
            <person name="Nielsen M.R."/>
            <person name="Sondergaard T.E."/>
            <person name="Sorensen J.L."/>
            <person name="Fitzpatrick D.A."/>
            <person name="Frisvad J.C."/>
            <person name="Nielsen K.L."/>
        </authorList>
    </citation>
    <scope>NUCLEOTIDE SEQUENCE</scope>
    <source>
        <strain evidence="2">IBT 15450</strain>
    </source>
</reference>
<dbReference type="Pfam" id="PF21269">
    <property type="entry name" value="TreT_GT1"/>
    <property type="match status" value="1"/>
</dbReference>
<keyword evidence="2" id="KW-0346">Stress response</keyword>
<name>A0AAD6IHQ3_PENCN</name>
<feature type="domain" description="Trehalose synthase N-terminal" evidence="1">
    <location>
        <begin position="260"/>
        <end position="407"/>
    </location>
</feature>
<dbReference type="SUPFAM" id="SSF53756">
    <property type="entry name" value="UDP-Glycosyltransferase/glycogen phosphorylase"/>
    <property type="match status" value="1"/>
</dbReference>
<dbReference type="InterPro" id="IPR052078">
    <property type="entry name" value="Trehalose_Metab_GTase"/>
</dbReference>
<organism evidence="2 3">
    <name type="scientific">Penicillium canescens</name>
    <dbReference type="NCBI Taxonomy" id="5083"/>
    <lineage>
        <taxon>Eukaryota</taxon>
        <taxon>Fungi</taxon>
        <taxon>Dikarya</taxon>
        <taxon>Ascomycota</taxon>
        <taxon>Pezizomycotina</taxon>
        <taxon>Eurotiomycetes</taxon>
        <taxon>Eurotiomycetidae</taxon>
        <taxon>Eurotiales</taxon>
        <taxon>Aspergillaceae</taxon>
        <taxon>Penicillium</taxon>
    </lineage>
</organism>
<keyword evidence="3" id="KW-1185">Reference proteome</keyword>